<protein>
    <recommendedName>
        <fullName evidence="4">Antitoxin</fullName>
    </recommendedName>
</protein>
<sequence>MMRVNMPLSNDRFPELINRTLMGERIIIEQEGKAAAAIITYVDLQRFEAVEALLKKAEQEEYEWLKAAIRNPAFDSLNKSEEEIYTLKDGKPFYDLKWTKTVVSNPSLSRSTTEQEEDIYTINEGKPYHDKG</sequence>
<dbReference type="Proteomes" id="UP001171945">
    <property type="component" value="Unassembled WGS sequence"/>
</dbReference>
<comment type="caution">
    <text evidence="2">The sequence shown here is derived from an EMBL/GenBank/DDBJ whole genome shotgun (WGS) entry which is preliminary data.</text>
</comment>
<evidence type="ECO:0008006" key="4">
    <source>
        <dbReference type="Google" id="ProtNLM"/>
    </source>
</evidence>
<keyword evidence="3" id="KW-1185">Reference proteome</keyword>
<dbReference type="EMBL" id="JAUCGM010001003">
    <property type="protein sequence ID" value="MDM8563975.1"/>
    <property type="molecule type" value="Genomic_DNA"/>
</dbReference>
<evidence type="ECO:0000313" key="3">
    <source>
        <dbReference type="Proteomes" id="UP001171945"/>
    </source>
</evidence>
<evidence type="ECO:0000313" key="2">
    <source>
        <dbReference type="EMBL" id="MDM8563975.1"/>
    </source>
</evidence>
<evidence type="ECO:0000256" key="1">
    <source>
        <dbReference type="SAM" id="MobiDB-lite"/>
    </source>
</evidence>
<name>A0ABT7VWM3_9GAMM</name>
<reference evidence="2" key="1">
    <citation type="submission" date="2023-06" db="EMBL/GenBank/DDBJ databases">
        <title>Uncultivated large filamentous bacteria from sulfidic sediments reveal new species and different genomic features in energy metabolism and defense.</title>
        <authorList>
            <person name="Fonseca A."/>
        </authorList>
    </citation>
    <scope>NUCLEOTIDE SEQUENCE</scope>
    <source>
        <strain evidence="2">HSG4</strain>
    </source>
</reference>
<organism evidence="2 3">
    <name type="scientific">Candidatus Marithioploca araucensis</name>
    <dbReference type="NCBI Taxonomy" id="70273"/>
    <lineage>
        <taxon>Bacteria</taxon>
        <taxon>Pseudomonadati</taxon>
        <taxon>Pseudomonadota</taxon>
        <taxon>Gammaproteobacteria</taxon>
        <taxon>Thiotrichales</taxon>
        <taxon>Thiotrichaceae</taxon>
        <taxon>Candidatus Marithioploca</taxon>
    </lineage>
</organism>
<accession>A0ABT7VWM3</accession>
<feature type="region of interest" description="Disordered" evidence="1">
    <location>
        <begin position="107"/>
        <end position="132"/>
    </location>
</feature>
<proteinExistence type="predicted"/>
<gene>
    <name evidence="2" type="ORF">QUF54_11545</name>
</gene>